<dbReference type="Pfam" id="PF01322">
    <property type="entry name" value="Cytochrom_C_2"/>
    <property type="match status" value="1"/>
</dbReference>
<dbReference type="InterPro" id="IPR015984">
    <property type="entry name" value="Cyt_c_prime_subgr"/>
</dbReference>
<evidence type="ECO:0000313" key="1">
    <source>
        <dbReference type="EMBL" id="QQP87452.1"/>
    </source>
</evidence>
<reference evidence="1" key="1">
    <citation type="submission" date="2021-02" db="EMBL/GenBank/DDBJ databases">
        <title>Skermanella TT6 skin isolate.</title>
        <authorList>
            <person name="Lee K."/>
            <person name="Ganzorig M."/>
        </authorList>
    </citation>
    <scope>NUCLEOTIDE SEQUENCE</scope>
    <source>
        <strain evidence="1">TT6</strain>
    </source>
</reference>
<sequence length="171" mass="17896">MSKISQRQGIVRNAVICVASAGILVAAIGQVGAQSQRPVSADPAAVVKERESAMKSMGDAMKKISAYVKNEGGTVEGVREGAAAIRQASQKIAPSLFPADTGIGRIEGSEAKPEIWQQWPKFEQAAARLVTAGDELSSAAEGGDRAAIARQFAQVGQSCGGCHDDFRQKKN</sequence>
<accession>A0ABX7B1Z6</accession>
<dbReference type="Proteomes" id="UP000595197">
    <property type="component" value="Chromosome"/>
</dbReference>
<dbReference type="RefSeq" id="WP_201070542.1">
    <property type="nucleotide sequence ID" value="NZ_CP067420.1"/>
</dbReference>
<protein>
    <submittedName>
        <fullName evidence="1">Cytochrome c</fullName>
    </submittedName>
</protein>
<dbReference type="Gene3D" id="1.20.120.10">
    <property type="entry name" value="Cytochrome c/b562"/>
    <property type="match status" value="1"/>
</dbReference>
<organism evidence="1 2">
    <name type="scientific">Skermanella cutis</name>
    <dbReference type="NCBI Taxonomy" id="2775420"/>
    <lineage>
        <taxon>Bacteria</taxon>
        <taxon>Pseudomonadati</taxon>
        <taxon>Pseudomonadota</taxon>
        <taxon>Alphaproteobacteria</taxon>
        <taxon>Rhodospirillales</taxon>
        <taxon>Azospirillaceae</taxon>
        <taxon>Skermanella</taxon>
    </lineage>
</organism>
<dbReference type="PRINTS" id="PR00608">
    <property type="entry name" value="CYTCHROMECII"/>
</dbReference>
<name>A0ABX7B1Z6_9PROT</name>
<evidence type="ECO:0000313" key="2">
    <source>
        <dbReference type="Proteomes" id="UP000595197"/>
    </source>
</evidence>
<dbReference type="PROSITE" id="PS51009">
    <property type="entry name" value="CYTCII"/>
    <property type="match status" value="1"/>
</dbReference>
<dbReference type="SUPFAM" id="SSF47175">
    <property type="entry name" value="Cytochromes"/>
    <property type="match status" value="1"/>
</dbReference>
<gene>
    <name evidence="1" type="ORF">IGS68_15175</name>
</gene>
<proteinExistence type="predicted"/>
<dbReference type="InterPro" id="IPR002321">
    <property type="entry name" value="Cyt_c_II"/>
</dbReference>
<keyword evidence="2" id="KW-1185">Reference proteome</keyword>
<dbReference type="InterPro" id="IPR010980">
    <property type="entry name" value="Cyt_c/b562"/>
</dbReference>
<dbReference type="EMBL" id="CP067420">
    <property type="protein sequence ID" value="QQP87452.1"/>
    <property type="molecule type" value="Genomic_DNA"/>
</dbReference>